<evidence type="ECO:0000313" key="2">
    <source>
        <dbReference type="Proteomes" id="UP000019763"/>
    </source>
</evidence>
<name>A0A023B9R5_GRENI</name>
<proteinExistence type="predicted"/>
<reference evidence="1" key="1">
    <citation type="submission" date="2013-12" db="EMBL/GenBank/DDBJ databases">
        <authorList>
            <person name="Omoto C.K."/>
            <person name="Sibley D."/>
            <person name="Venepally P."/>
            <person name="Hadjithomas M."/>
            <person name="Karamycheva S."/>
            <person name="Brunk B."/>
            <person name="Roos D."/>
            <person name="Caler E."/>
            <person name="Lorenzi H."/>
        </authorList>
    </citation>
    <scope>NUCLEOTIDE SEQUENCE</scope>
</reference>
<keyword evidence="2" id="KW-1185">Reference proteome</keyword>
<dbReference type="Proteomes" id="UP000019763">
    <property type="component" value="Unassembled WGS sequence"/>
</dbReference>
<comment type="caution">
    <text evidence="1">The sequence shown here is derived from an EMBL/GenBank/DDBJ whole genome shotgun (WGS) entry which is preliminary data.</text>
</comment>
<dbReference type="VEuPathDB" id="CryptoDB:GNI_049870"/>
<evidence type="ECO:0008006" key="3">
    <source>
        <dbReference type="Google" id="ProtNLM"/>
    </source>
</evidence>
<protein>
    <recommendedName>
        <fullName evidence="3">Oocyst wall protein</fullName>
    </recommendedName>
</protein>
<dbReference type="EMBL" id="AFNH02000384">
    <property type="protein sequence ID" value="EZG73010.1"/>
    <property type="molecule type" value="Genomic_DNA"/>
</dbReference>
<dbReference type="GeneID" id="22911827"/>
<accession>A0A023B9R5</accession>
<organism evidence="1 2">
    <name type="scientific">Gregarina niphandrodes</name>
    <name type="common">Septate eugregarine</name>
    <dbReference type="NCBI Taxonomy" id="110365"/>
    <lineage>
        <taxon>Eukaryota</taxon>
        <taxon>Sar</taxon>
        <taxon>Alveolata</taxon>
        <taxon>Apicomplexa</taxon>
        <taxon>Conoidasida</taxon>
        <taxon>Gregarinasina</taxon>
        <taxon>Eugregarinorida</taxon>
        <taxon>Gregarinidae</taxon>
        <taxon>Gregarina</taxon>
    </lineage>
</organism>
<dbReference type="RefSeq" id="XP_011129705.1">
    <property type="nucleotide sequence ID" value="XM_011131403.1"/>
</dbReference>
<sequence>MRVLACFVAVFAEQDLQGRQKAFASRGYYGGIAPPMFEPALPGRAFETAVYEGPYYDQPAAVLYEDKVVEQVIQQPVQICPRQEYVLVGDECCRELRVDCRIDCPASFRYDGFKCFQFYEPTIYCPVGHLMGSHCHHVEYVEARYECPLDTIVDVDGSCFAIEQLPPVEICPGSTIRSKNGCLAVEYSEPALVCPPDTVPDGKRCRREIINWKMKKGRRLSEEGEDEELEAMGKRNAFGYEELSFGDLYADISIAGPVNECLYGDCLGEWLPATPEVKIKTKKVKQPIVSEQMKWEKVKVPVTTAKVKDVKVKVPDVKVKPIKEKPAKTPHEVVKVVTQAAEKVCPFGQKHGSTCVAETIVPPVLECPLPGLGPNCSRKIPVPSVPVCASGDLMCDAVSCRCATYQELLPETACAGGHRLLDGHCIIEVAAETLCPIGFFLDSDGTCVRADCEPALSIVAVPNPTKAVVQPIFPQPVTQPPPMVAPMPMYGRPMMKKGKKLMDDSDEYYYE</sequence>
<dbReference type="AlphaFoldDB" id="A0A023B9R5"/>
<gene>
    <name evidence="1" type="ORF">GNI_049870</name>
</gene>
<evidence type="ECO:0000313" key="1">
    <source>
        <dbReference type="EMBL" id="EZG73010.1"/>
    </source>
</evidence>